<gene>
    <name evidence="2" type="ORF">T440DRAFT_512952</name>
</gene>
<keyword evidence="3" id="KW-1185">Reference proteome</keyword>
<protein>
    <submittedName>
        <fullName evidence="2">Uncharacterized protein</fullName>
    </submittedName>
</protein>
<evidence type="ECO:0000313" key="2">
    <source>
        <dbReference type="EMBL" id="KAF2856968.1"/>
    </source>
</evidence>
<feature type="compositionally biased region" description="Basic and acidic residues" evidence="1">
    <location>
        <begin position="219"/>
        <end position="228"/>
    </location>
</feature>
<feature type="region of interest" description="Disordered" evidence="1">
    <location>
        <begin position="1"/>
        <end position="32"/>
    </location>
</feature>
<dbReference type="EMBL" id="MU006288">
    <property type="protein sequence ID" value="KAF2856968.1"/>
    <property type="molecule type" value="Genomic_DNA"/>
</dbReference>
<evidence type="ECO:0000256" key="1">
    <source>
        <dbReference type="SAM" id="MobiDB-lite"/>
    </source>
</evidence>
<dbReference type="AlphaFoldDB" id="A0A6A7BR41"/>
<dbReference type="OrthoDB" id="5355526at2759"/>
<sequence>MPDPDMAGGNHRGRQSSQTERSDMAIRQPGQGDWTLVKQNSLEVDEERKILDSAKSNQLLVWDSTTVYAGDSESDISVFLNYAESVTSIFSSNSMTSSATELSRSSGYSASQIATASRELVSIFLHDRLLSELYNSAIHNPGIGQERLRRNLRRLLKIYARQLKEEASDALETLASQPVLLKAGALAQAIVDRFGSGDRQQSLHAEDDSSGDEQNENARPLDENAFHD</sequence>
<dbReference type="Proteomes" id="UP000799423">
    <property type="component" value="Unassembled WGS sequence"/>
</dbReference>
<evidence type="ECO:0000313" key="3">
    <source>
        <dbReference type="Proteomes" id="UP000799423"/>
    </source>
</evidence>
<feature type="region of interest" description="Disordered" evidence="1">
    <location>
        <begin position="197"/>
        <end position="228"/>
    </location>
</feature>
<accession>A0A6A7BR41</accession>
<name>A0A6A7BR41_9PLEO</name>
<proteinExistence type="predicted"/>
<organism evidence="2 3">
    <name type="scientific">Plenodomus tracheiphilus IPT5</name>
    <dbReference type="NCBI Taxonomy" id="1408161"/>
    <lineage>
        <taxon>Eukaryota</taxon>
        <taxon>Fungi</taxon>
        <taxon>Dikarya</taxon>
        <taxon>Ascomycota</taxon>
        <taxon>Pezizomycotina</taxon>
        <taxon>Dothideomycetes</taxon>
        <taxon>Pleosporomycetidae</taxon>
        <taxon>Pleosporales</taxon>
        <taxon>Pleosporineae</taxon>
        <taxon>Leptosphaeriaceae</taxon>
        <taxon>Plenodomus</taxon>
    </lineage>
</organism>
<reference evidence="2" key="1">
    <citation type="submission" date="2020-01" db="EMBL/GenBank/DDBJ databases">
        <authorList>
            <consortium name="DOE Joint Genome Institute"/>
            <person name="Haridas S."/>
            <person name="Albert R."/>
            <person name="Binder M."/>
            <person name="Bloem J."/>
            <person name="Labutti K."/>
            <person name="Salamov A."/>
            <person name="Andreopoulos B."/>
            <person name="Baker S.E."/>
            <person name="Barry K."/>
            <person name="Bills G."/>
            <person name="Bluhm B.H."/>
            <person name="Cannon C."/>
            <person name="Castanera R."/>
            <person name="Culley D.E."/>
            <person name="Daum C."/>
            <person name="Ezra D."/>
            <person name="Gonzalez J.B."/>
            <person name="Henrissat B."/>
            <person name="Kuo A."/>
            <person name="Liang C."/>
            <person name="Lipzen A."/>
            <person name="Lutzoni F."/>
            <person name="Magnuson J."/>
            <person name="Mondo S."/>
            <person name="Nolan M."/>
            <person name="Ohm R."/>
            <person name="Pangilinan J."/>
            <person name="Park H.-J."/>
            <person name="Ramirez L."/>
            <person name="Alfaro M."/>
            <person name="Sun H."/>
            <person name="Tritt A."/>
            <person name="Yoshinaga Y."/>
            <person name="Zwiers L.-H."/>
            <person name="Turgeon B.G."/>
            <person name="Goodwin S.B."/>
            <person name="Spatafora J.W."/>
            <person name="Crous P.W."/>
            <person name="Grigoriev I.V."/>
        </authorList>
    </citation>
    <scope>NUCLEOTIDE SEQUENCE</scope>
    <source>
        <strain evidence="2">IPT5</strain>
    </source>
</reference>